<feature type="compositionally biased region" description="Low complexity" evidence="1">
    <location>
        <begin position="84"/>
        <end position="106"/>
    </location>
</feature>
<dbReference type="Proteomes" id="UP001519332">
    <property type="component" value="Unassembled WGS sequence"/>
</dbReference>
<reference evidence="2 3" key="1">
    <citation type="submission" date="2021-03" db="EMBL/GenBank/DDBJ databases">
        <title>Sequencing the genomes of 1000 actinobacteria strains.</title>
        <authorList>
            <person name="Klenk H.-P."/>
        </authorList>
    </citation>
    <scope>NUCLEOTIDE SEQUENCE [LARGE SCALE GENOMIC DNA]</scope>
    <source>
        <strain evidence="2 3">DSM 46670</strain>
    </source>
</reference>
<sequence length="137" mass="14676">MVEHWLGLAHTDLTEHVRRAVRGGSAATAPWSEVAAHPVLAARVRGILSVIQSQMADHRDHAMWTLWINAARRALNTAPPQAPAPVKTRPARPAAPAPVEEIPEITLATAPPPRSQRHVVPPVTFLAAGQIPASSTE</sequence>
<comment type="caution">
    <text evidence="2">The sequence shown here is derived from an EMBL/GenBank/DDBJ whole genome shotgun (WGS) entry which is preliminary data.</text>
</comment>
<organism evidence="2 3">
    <name type="scientific">Kibdelosporangium banguiense</name>
    <dbReference type="NCBI Taxonomy" id="1365924"/>
    <lineage>
        <taxon>Bacteria</taxon>
        <taxon>Bacillati</taxon>
        <taxon>Actinomycetota</taxon>
        <taxon>Actinomycetes</taxon>
        <taxon>Pseudonocardiales</taxon>
        <taxon>Pseudonocardiaceae</taxon>
        <taxon>Kibdelosporangium</taxon>
    </lineage>
</organism>
<evidence type="ECO:0000256" key="1">
    <source>
        <dbReference type="SAM" id="MobiDB-lite"/>
    </source>
</evidence>
<dbReference type="EMBL" id="JAGINW010000001">
    <property type="protein sequence ID" value="MBP2326659.1"/>
    <property type="molecule type" value="Genomic_DNA"/>
</dbReference>
<protein>
    <submittedName>
        <fullName evidence="2">Uncharacterized protein</fullName>
    </submittedName>
</protein>
<keyword evidence="3" id="KW-1185">Reference proteome</keyword>
<proteinExistence type="predicted"/>
<name>A0ABS4TQG8_9PSEU</name>
<evidence type="ECO:0000313" key="3">
    <source>
        <dbReference type="Proteomes" id="UP001519332"/>
    </source>
</evidence>
<gene>
    <name evidence="2" type="ORF">JOF56_007044</name>
</gene>
<evidence type="ECO:0000313" key="2">
    <source>
        <dbReference type="EMBL" id="MBP2326659.1"/>
    </source>
</evidence>
<accession>A0ABS4TQG8</accession>
<dbReference type="RefSeq" id="WP_209643701.1">
    <property type="nucleotide sequence ID" value="NZ_JAGINW010000001.1"/>
</dbReference>
<feature type="region of interest" description="Disordered" evidence="1">
    <location>
        <begin position="78"/>
        <end position="119"/>
    </location>
</feature>